<dbReference type="Gene3D" id="3.30.9.10">
    <property type="entry name" value="D-Amino Acid Oxidase, subunit A, domain 2"/>
    <property type="match status" value="1"/>
</dbReference>
<dbReference type="InterPro" id="IPR002938">
    <property type="entry name" value="FAD-bd"/>
</dbReference>
<feature type="domain" description="FAD-binding" evidence="1">
    <location>
        <begin position="2"/>
        <end position="159"/>
    </location>
</feature>
<sequence length="352" mass="37595">MKVVVCGAGIAGLAVAWWLGRDGHDVLLVERAPGRHGAGYMLDCQGPGYDAVARMGLQPLLQERAVSLSELVYHDEDGGVRERFTDEGPAGDRMVSVMRGDLEDVLHDVLAPGTEVRFRSGVEAFTDHGDGVAVTLTDGSVERADLLVGADGIHSRVRALAFGAEDRFLRDLGFHTAAYVFDDEQTARGLGDALHMMDAPGLQAGAYPVGAHRVATLFSHRVPAGTPLPGDPRAELRRVYGTTGWIVPHLLDRCPGPAEVYYDRVAQIELPTWSRGRVTLVGDACQAMSLLSGQGAGMALAGAEALAAELRRGGGDIAEALRGYEERLKPVVLQRQEEARGMAEEFVPALAP</sequence>
<comment type="caution">
    <text evidence="2">The sequence shown here is derived from an EMBL/GenBank/DDBJ whole genome shotgun (WGS) entry which is preliminary data.</text>
</comment>
<keyword evidence="3" id="KW-1185">Reference proteome</keyword>
<proteinExistence type="predicted"/>
<dbReference type="Pfam" id="PF01494">
    <property type="entry name" value="FAD_binding_3"/>
    <property type="match status" value="1"/>
</dbReference>
<name>A0ABU2SCR5_9ACTN</name>
<dbReference type="PRINTS" id="PR00420">
    <property type="entry name" value="RNGMNOXGNASE"/>
</dbReference>
<dbReference type="EMBL" id="JAVREV010000021">
    <property type="protein sequence ID" value="MDT0446692.1"/>
    <property type="molecule type" value="Genomic_DNA"/>
</dbReference>
<organism evidence="2 3">
    <name type="scientific">Streptomyces johnsoniae</name>
    <dbReference type="NCBI Taxonomy" id="3075532"/>
    <lineage>
        <taxon>Bacteria</taxon>
        <taxon>Bacillati</taxon>
        <taxon>Actinomycetota</taxon>
        <taxon>Actinomycetes</taxon>
        <taxon>Kitasatosporales</taxon>
        <taxon>Streptomycetaceae</taxon>
        <taxon>Streptomyces</taxon>
    </lineage>
</organism>
<dbReference type="SUPFAM" id="SSF51905">
    <property type="entry name" value="FAD/NAD(P)-binding domain"/>
    <property type="match status" value="1"/>
</dbReference>
<dbReference type="Proteomes" id="UP001183615">
    <property type="component" value="Unassembled WGS sequence"/>
</dbReference>
<evidence type="ECO:0000313" key="3">
    <source>
        <dbReference type="Proteomes" id="UP001183615"/>
    </source>
</evidence>
<dbReference type="InterPro" id="IPR036188">
    <property type="entry name" value="FAD/NAD-bd_sf"/>
</dbReference>
<dbReference type="PANTHER" id="PTHR46865">
    <property type="entry name" value="OXIDOREDUCTASE-RELATED"/>
    <property type="match status" value="1"/>
</dbReference>
<protein>
    <submittedName>
        <fullName evidence="2">FAD-dependent oxidoreductase</fullName>
    </submittedName>
</protein>
<reference evidence="3" key="1">
    <citation type="submission" date="2023-07" db="EMBL/GenBank/DDBJ databases">
        <title>30 novel species of actinomycetes from the DSMZ collection.</title>
        <authorList>
            <person name="Nouioui I."/>
        </authorList>
    </citation>
    <scope>NUCLEOTIDE SEQUENCE [LARGE SCALE GENOMIC DNA]</scope>
    <source>
        <strain evidence="3">DSM 41886</strain>
    </source>
</reference>
<dbReference type="PANTHER" id="PTHR46865:SF2">
    <property type="entry name" value="MONOOXYGENASE"/>
    <property type="match status" value="1"/>
</dbReference>
<evidence type="ECO:0000313" key="2">
    <source>
        <dbReference type="EMBL" id="MDT0446692.1"/>
    </source>
</evidence>
<gene>
    <name evidence="2" type="ORF">RM779_29460</name>
</gene>
<dbReference type="InterPro" id="IPR051704">
    <property type="entry name" value="FAD_aromatic-hydroxylase"/>
</dbReference>
<evidence type="ECO:0000259" key="1">
    <source>
        <dbReference type="Pfam" id="PF01494"/>
    </source>
</evidence>
<accession>A0ABU2SCR5</accession>
<dbReference type="Gene3D" id="3.50.50.60">
    <property type="entry name" value="FAD/NAD(P)-binding domain"/>
    <property type="match status" value="1"/>
</dbReference>
<dbReference type="RefSeq" id="WP_311620842.1">
    <property type="nucleotide sequence ID" value="NZ_JAVREV010000021.1"/>
</dbReference>